<sequence>MTIHVYSFDFDGCIYNAKYSNSKNVITSNQELLDAIKLEIEQSNAHDAIVFVGSNRQSYDLDQYNASKNDTGSCFKDIPLIAKHLGATLDTLLLADIYCMQADGTAFTKACDPNVTKAGHSDSWFDTSKFLLLYAQMHKVANQYSNEKIVFDFYDDIDDILGDLQKFFAKNPSYIPANLTLRLHKYTGNGLEHQIKFRGLEAVHVVELTPIQGKGEVNAKYRNKILDLAGKANHEESINCIDRIRHPEKYTKANIPVQIPAYTIPPAPSLQPTVSSMQIKMPKYLGTALSAFEEKKKNAEIIQSAKTLDITLKTKATPPEEDFAEHAYNELNKHLQAADTTRTNRNVHESLKRKRDHALRHFKIDGETGTYKRDIPNKTLNLPVIPEIHQIPIPEITTSQTEWKKSYKLQQRIHVGGPVPIAEHTINYNFIPEMCGSFADPDFYLDLIEKHIESCRKVVWESYFKDKDPLNNKLRLKECYFHINEYIATVAASIANISKEISKEFEQSARNNIDNTQVDADYYMKTSEEHGLNLLECASEAKTRANNSVREHETMSTSLMVGYKDEYEYQKMNLDYAPVILMAAERFDHMTKITGCNERKILKTQMAADICVKARNNYFAAYQCFKSENANATAVQGIVSQNITSFFATPKTPCAEVNVINEYAEAPQKSITS</sequence>
<reference evidence="1 2" key="1">
    <citation type="submission" date="2014-06" db="EMBL/GenBank/DDBJ databases">
        <authorList>
            <person name="Urmite Genomes Urmite Genomes"/>
        </authorList>
    </citation>
    <scope>NUCLEOTIDE SEQUENCE [LARGE SCALE GENOMIC DNA]</scope>
</reference>
<proteinExistence type="predicted"/>
<dbReference type="Proteomes" id="UP000044071">
    <property type="component" value="Unassembled WGS sequence"/>
</dbReference>
<dbReference type="OrthoDB" id="5653025at2"/>
<evidence type="ECO:0000313" key="2">
    <source>
        <dbReference type="Proteomes" id="UP000044071"/>
    </source>
</evidence>
<dbReference type="EMBL" id="CCSB01000004">
    <property type="protein sequence ID" value="CDZ78748.1"/>
    <property type="molecule type" value="Genomic_DNA"/>
</dbReference>
<dbReference type="eggNOG" id="ENOG502ZN61">
    <property type="taxonomic scope" value="Bacteria"/>
</dbReference>
<keyword evidence="2" id="KW-1185">Reference proteome</keyword>
<accession>A0A078L477</accession>
<dbReference type="AlphaFoldDB" id="A0A078L477"/>
<evidence type="ECO:0000313" key="1">
    <source>
        <dbReference type="EMBL" id="CDZ78748.1"/>
    </source>
</evidence>
<gene>
    <name evidence="1" type="ORF">BN59_03061</name>
</gene>
<name>A0A078L477_9GAMM</name>
<protein>
    <recommendedName>
        <fullName evidence="3">Dot/Icm T4SS effector</fullName>
    </recommendedName>
</protein>
<organism evidence="1 2">
    <name type="scientific">Legionella massiliensis</name>
    <dbReference type="NCBI Taxonomy" id="1034943"/>
    <lineage>
        <taxon>Bacteria</taxon>
        <taxon>Pseudomonadati</taxon>
        <taxon>Pseudomonadota</taxon>
        <taxon>Gammaproteobacteria</taxon>
        <taxon>Legionellales</taxon>
        <taxon>Legionellaceae</taxon>
        <taxon>Legionella</taxon>
    </lineage>
</organism>
<evidence type="ECO:0008006" key="3">
    <source>
        <dbReference type="Google" id="ProtNLM"/>
    </source>
</evidence>
<dbReference type="RefSeq" id="WP_052403329.1">
    <property type="nucleotide sequence ID" value="NZ_CCVW01000004.1"/>
</dbReference>